<dbReference type="Gene3D" id="1.20.5.190">
    <property type="match status" value="1"/>
</dbReference>
<dbReference type="EMBL" id="JAHFZB010000022">
    <property type="protein sequence ID" value="KAK6476613.1"/>
    <property type="molecule type" value="Genomic_DNA"/>
</dbReference>
<name>A0ABR0YVI4_HUSHU</name>
<keyword evidence="6" id="KW-0282">Flagellum</keyword>
<comment type="subunit">
    <text evidence="11">Component of the nexin-dynein regulatory complex (N-DRC). Interacts with CFAP52.</text>
</comment>
<dbReference type="Pfam" id="PF00612">
    <property type="entry name" value="IQ"/>
    <property type="match status" value="1"/>
</dbReference>
<keyword evidence="5" id="KW-0963">Cytoplasm</keyword>
<keyword evidence="15" id="KW-1185">Reference proteome</keyword>
<dbReference type="PANTHER" id="PTHR31598:SF1">
    <property type="entry name" value="DYNEIN REGULATORY COMPLEX PROTEIN 10"/>
    <property type="match status" value="1"/>
</dbReference>
<feature type="compositionally biased region" description="Basic and acidic residues" evidence="13">
    <location>
        <begin position="7"/>
        <end position="17"/>
    </location>
</feature>
<keyword evidence="12" id="KW-0175">Coiled coil</keyword>
<organism evidence="14 15">
    <name type="scientific">Huso huso</name>
    <name type="common">Beluga</name>
    <name type="synonym">Acipenser huso</name>
    <dbReference type="NCBI Taxonomy" id="61971"/>
    <lineage>
        <taxon>Eukaryota</taxon>
        <taxon>Metazoa</taxon>
        <taxon>Chordata</taxon>
        <taxon>Craniata</taxon>
        <taxon>Vertebrata</taxon>
        <taxon>Euteleostomi</taxon>
        <taxon>Actinopterygii</taxon>
        <taxon>Chondrostei</taxon>
        <taxon>Acipenseriformes</taxon>
        <taxon>Acipenseridae</taxon>
        <taxon>Huso</taxon>
    </lineage>
</organism>
<evidence type="ECO:0000256" key="10">
    <source>
        <dbReference type="ARBA" id="ARBA00032180"/>
    </source>
</evidence>
<evidence type="ECO:0000313" key="14">
    <source>
        <dbReference type="EMBL" id="KAK6476613.1"/>
    </source>
</evidence>
<evidence type="ECO:0000256" key="9">
    <source>
        <dbReference type="ARBA" id="ARBA00023273"/>
    </source>
</evidence>
<proteinExistence type="inferred from homology"/>
<feature type="region of interest" description="Disordered" evidence="13">
    <location>
        <begin position="1"/>
        <end position="32"/>
    </location>
</feature>
<comment type="caution">
    <text evidence="14">The sequence shown here is derived from an EMBL/GenBank/DDBJ whole genome shotgun (WGS) entry which is preliminary data.</text>
</comment>
<evidence type="ECO:0000256" key="7">
    <source>
        <dbReference type="ARBA" id="ARBA00023069"/>
    </source>
</evidence>
<evidence type="ECO:0000256" key="13">
    <source>
        <dbReference type="SAM" id="MobiDB-lite"/>
    </source>
</evidence>
<dbReference type="InterPro" id="IPR042815">
    <property type="entry name" value="DRC10"/>
</dbReference>
<gene>
    <name evidence="14" type="ORF">HHUSO_G23058</name>
</gene>
<dbReference type="PROSITE" id="PS50096">
    <property type="entry name" value="IQ"/>
    <property type="match status" value="1"/>
</dbReference>
<evidence type="ECO:0000256" key="11">
    <source>
        <dbReference type="ARBA" id="ARBA00046836"/>
    </source>
</evidence>
<keyword evidence="8" id="KW-0206">Cytoskeleton</keyword>
<feature type="coiled-coil region" evidence="12">
    <location>
        <begin position="389"/>
        <end position="437"/>
    </location>
</feature>
<evidence type="ECO:0000256" key="5">
    <source>
        <dbReference type="ARBA" id="ARBA00022490"/>
    </source>
</evidence>
<evidence type="ECO:0000313" key="15">
    <source>
        <dbReference type="Proteomes" id="UP001369086"/>
    </source>
</evidence>
<feature type="coiled-coil region" evidence="12">
    <location>
        <begin position="292"/>
        <end position="352"/>
    </location>
</feature>
<accession>A0ABR0YVI4</accession>
<dbReference type="PANTHER" id="PTHR31598">
    <property type="entry name" value="IQ DOMAIN-CONTAINING PROTEIN D"/>
    <property type="match status" value="1"/>
</dbReference>
<evidence type="ECO:0000256" key="8">
    <source>
        <dbReference type="ARBA" id="ARBA00023212"/>
    </source>
</evidence>
<feature type="region of interest" description="Disordered" evidence="13">
    <location>
        <begin position="459"/>
        <end position="482"/>
    </location>
</feature>
<dbReference type="Proteomes" id="UP001369086">
    <property type="component" value="Unassembled WGS sequence"/>
</dbReference>
<dbReference type="InterPro" id="IPR000048">
    <property type="entry name" value="IQ_motif_EF-hand-BS"/>
</dbReference>
<evidence type="ECO:0000256" key="4">
    <source>
        <dbReference type="ARBA" id="ARBA00021752"/>
    </source>
</evidence>
<protein>
    <recommendedName>
        <fullName evidence="4">Dynein regulatory complex protein 10</fullName>
    </recommendedName>
    <alternativeName>
        <fullName evidence="10">IQ domain-containing protein D</fullName>
    </alternativeName>
</protein>
<comment type="function">
    <text evidence="1">Component of the nexin-dynein regulatory complex (N-DRC), a key regulator of ciliary/flagellar motility which maintains the alignment and integrity of the distal axoneme and regulates microtubule sliding in motile axonemes.</text>
</comment>
<evidence type="ECO:0000256" key="6">
    <source>
        <dbReference type="ARBA" id="ARBA00022846"/>
    </source>
</evidence>
<keyword evidence="7" id="KW-0969">Cilium</keyword>
<reference evidence="14 15" key="1">
    <citation type="submission" date="2021-05" db="EMBL/GenBank/DDBJ databases">
        <authorList>
            <person name="Zahm M."/>
            <person name="Klopp C."/>
            <person name="Cabau C."/>
            <person name="Kuhl H."/>
            <person name="Suciu R."/>
            <person name="Ciorpac M."/>
            <person name="Holostenco D."/>
            <person name="Gessner J."/>
            <person name="Wuertz S."/>
            <person name="Hohne C."/>
            <person name="Stock M."/>
            <person name="Gislard M."/>
            <person name="Lluch J."/>
            <person name="Milhes M."/>
            <person name="Lampietro C."/>
            <person name="Lopez Roques C."/>
            <person name="Donnadieu C."/>
            <person name="Du K."/>
            <person name="Schartl M."/>
            <person name="Guiguen Y."/>
        </authorList>
    </citation>
    <scope>NUCLEOTIDE SEQUENCE [LARGE SCALE GENOMIC DNA]</scope>
    <source>
        <strain evidence="14">Hh-F2</strain>
        <tissue evidence="14">Blood</tissue>
    </source>
</reference>
<comment type="similarity">
    <text evidence="3">Belongs to the DRC10 family.</text>
</comment>
<dbReference type="SMART" id="SM00015">
    <property type="entry name" value="IQ"/>
    <property type="match status" value="1"/>
</dbReference>
<evidence type="ECO:0000256" key="2">
    <source>
        <dbReference type="ARBA" id="ARBA00004611"/>
    </source>
</evidence>
<evidence type="ECO:0000256" key="1">
    <source>
        <dbReference type="ARBA" id="ARBA00003029"/>
    </source>
</evidence>
<evidence type="ECO:0000256" key="12">
    <source>
        <dbReference type="SAM" id="Coils"/>
    </source>
</evidence>
<dbReference type="CDD" id="cd23767">
    <property type="entry name" value="IQCD"/>
    <property type="match status" value="1"/>
</dbReference>
<evidence type="ECO:0000256" key="3">
    <source>
        <dbReference type="ARBA" id="ARBA00009071"/>
    </source>
</evidence>
<comment type="subcellular location">
    <subcellularLocation>
        <location evidence="2">Cytoplasm</location>
        <location evidence="2">Cytoskeleton</location>
        <location evidence="2">Flagellum axoneme</location>
    </subcellularLocation>
</comment>
<sequence>MTFARDPPQKRCSKDSEIPYSSHNLHEFTRDNTKSSHNLHEFTSRDLYNLESTIKHSSLKVIKQLNMATELAVLPQQLDDPAQLKGSHTPQPRTRAAKDSLKILDPASKKLSCLEAQRITSVLEECIRKAELSTLLPYCLHSLNRFGVVLGAELTGALQEHRRLGDNLQTLLERQEPRWEEMGALQQAIRSSLRNVLRLFQANPVACQTLRAEKGKRDPAGQELVRGLTELRGIVFDKLLTGPAEDRERARYVQEVALQHHKNMVVVSGLEADVEAAILDRDTEISKKNEMIRQLKSSLHQTEKLSDDLLKKTRHETDKQLQSDQKASEVKCGKLQQETTQLRSQLNNLITENCESELALRKRKYKVETEIENWIQKYDADMGEKQVELEQLHAVYTEEQGELKELEEHFAVLDQEYSQIMEERRLAREKKEQEEHELVLMIRAATRIQALWKGYKVRKMMKSKKKGKKGKGKKGKGKKGKK</sequence>
<keyword evidence="9" id="KW-0966">Cell projection</keyword>